<keyword evidence="2" id="KW-0732">Signal</keyword>
<dbReference type="Gramene" id="PUZ56473">
    <property type="protein sequence ID" value="PUZ56473"/>
    <property type="gene ID" value="GQ55_5G308200"/>
</dbReference>
<sequence length="104" mass="10902">MRPARRGGGAVGATARALVLLLFLVLLIGSRCSEAIRAVPRSSATGGDARNRSHSHGARVAVLPRKAMPLPGTRPVPVLLAPAGSAEEESKRRIPSCPDPLHNR</sequence>
<dbReference type="PANTHER" id="PTHR37184">
    <property type="entry name" value="CLAVATA3/ESR (CLE)-RELATED PROTEIN 27"/>
    <property type="match status" value="1"/>
</dbReference>
<keyword evidence="4" id="KW-1185">Reference proteome</keyword>
<protein>
    <submittedName>
        <fullName evidence="3">Uncharacterized protein</fullName>
    </submittedName>
</protein>
<evidence type="ECO:0000313" key="4">
    <source>
        <dbReference type="Proteomes" id="UP000244336"/>
    </source>
</evidence>
<feature type="chain" id="PRO_5015767354" evidence="2">
    <location>
        <begin position="36"/>
        <end position="104"/>
    </location>
</feature>
<name>A0A2T7DLM1_9POAL</name>
<dbReference type="InterPro" id="IPR040274">
    <property type="entry name" value="CLE27/CLE43"/>
</dbReference>
<dbReference type="Proteomes" id="UP000244336">
    <property type="component" value="Chromosome 5"/>
</dbReference>
<evidence type="ECO:0000256" key="1">
    <source>
        <dbReference type="SAM" id="MobiDB-lite"/>
    </source>
</evidence>
<dbReference type="OrthoDB" id="666236at2759"/>
<evidence type="ECO:0000313" key="3">
    <source>
        <dbReference type="EMBL" id="PUZ56473.1"/>
    </source>
</evidence>
<dbReference type="PANTHER" id="PTHR37184:SF7">
    <property type="entry name" value="OS01G0509400 PROTEIN"/>
    <property type="match status" value="1"/>
</dbReference>
<dbReference type="EMBL" id="CM009753">
    <property type="protein sequence ID" value="PUZ56473.1"/>
    <property type="molecule type" value="Genomic_DNA"/>
</dbReference>
<proteinExistence type="predicted"/>
<organism evidence="3 4">
    <name type="scientific">Panicum hallii var. hallii</name>
    <dbReference type="NCBI Taxonomy" id="1504633"/>
    <lineage>
        <taxon>Eukaryota</taxon>
        <taxon>Viridiplantae</taxon>
        <taxon>Streptophyta</taxon>
        <taxon>Embryophyta</taxon>
        <taxon>Tracheophyta</taxon>
        <taxon>Spermatophyta</taxon>
        <taxon>Magnoliopsida</taxon>
        <taxon>Liliopsida</taxon>
        <taxon>Poales</taxon>
        <taxon>Poaceae</taxon>
        <taxon>PACMAD clade</taxon>
        <taxon>Panicoideae</taxon>
        <taxon>Panicodae</taxon>
        <taxon>Paniceae</taxon>
        <taxon>Panicinae</taxon>
        <taxon>Panicum</taxon>
        <taxon>Panicum sect. Panicum</taxon>
    </lineage>
</organism>
<accession>A0A2T7DLM1</accession>
<evidence type="ECO:0000256" key="2">
    <source>
        <dbReference type="SAM" id="SignalP"/>
    </source>
</evidence>
<reference evidence="3 4" key="1">
    <citation type="submission" date="2018-04" db="EMBL/GenBank/DDBJ databases">
        <title>WGS assembly of Panicum hallii var. hallii HAL2.</title>
        <authorList>
            <person name="Lovell J."/>
            <person name="Jenkins J."/>
            <person name="Lowry D."/>
            <person name="Mamidi S."/>
            <person name="Sreedasyam A."/>
            <person name="Weng X."/>
            <person name="Barry K."/>
            <person name="Bonette J."/>
            <person name="Campitelli B."/>
            <person name="Daum C."/>
            <person name="Gordon S."/>
            <person name="Gould B."/>
            <person name="Lipzen A."/>
            <person name="MacQueen A."/>
            <person name="Palacio-Mejia J."/>
            <person name="Plott C."/>
            <person name="Shakirov E."/>
            <person name="Shu S."/>
            <person name="Yoshinaga Y."/>
            <person name="Zane M."/>
            <person name="Rokhsar D."/>
            <person name="Grimwood J."/>
            <person name="Schmutz J."/>
            <person name="Juenger T."/>
        </authorList>
    </citation>
    <scope>NUCLEOTIDE SEQUENCE [LARGE SCALE GENOMIC DNA]</scope>
    <source>
        <strain evidence="4">cv. HAL2</strain>
    </source>
</reference>
<feature type="region of interest" description="Disordered" evidence="1">
    <location>
        <begin position="73"/>
        <end position="104"/>
    </location>
</feature>
<dbReference type="AlphaFoldDB" id="A0A2T7DLM1"/>
<feature type="signal peptide" evidence="2">
    <location>
        <begin position="1"/>
        <end position="35"/>
    </location>
</feature>
<gene>
    <name evidence="3" type="ORF">GQ55_5G308200</name>
</gene>